<feature type="chain" id="PRO_5046011366" description="Tat pathway signal sequence domain protein" evidence="1">
    <location>
        <begin position="32"/>
        <end position="230"/>
    </location>
</feature>
<keyword evidence="1" id="KW-0732">Signal</keyword>
<name>A0ABX2MCS6_9MICO</name>
<dbReference type="EMBL" id="JABMCE010000060">
    <property type="protein sequence ID" value="NUU13146.1"/>
    <property type="molecule type" value="Genomic_DNA"/>
</dbReference>
<reference evidence="2 3" key="1">
    <citation type="submission" date="2020-05" db="EMBL/GenBank/DDBJ databases">
        <title>Genome Sequencing of Type Strains.</title>
        <authorList>
            <person name="Lemaire J.F."/>
            <person name="Inderbitzin P."/>
            <person name="Gregorio O.A."/>
            <person name="Collins S.B."/>
            <person name="Wespe N."/>
            <person name="Knight-Connoni V."/>
        </authorList>
    </citation>
    <scope>NUCLEOTIDE SEQUENCE [LARGE SCALE GENOMIC DNA]</scope>
    <source>
        <strain evidence="2 3">ATCC 19096</strain>
    </source>
</reference>
<organism evidence="2 3">
    <name type="scientific">Curtobacterium pusillum</name>
    <dbReference type="NCBI Taxonomy" id="69373"/>
    <lineage>
        <taxon>Bacteria</taxon>
        <taxon>Bacillati</taxon>
        <taxon>Actinomycetota</taxon>
        <taxon>Actinomycetes</taxon>
        <taxon>Micrococcales</taxon>
        <taxon>Microbacteriaceae</taxon>
        <taxon>Curtobacterium</taxon>
    </lineage>
</organism>
<feature type="signal peptide" evidence="1">
    <location>
        <begin position="1"/>
        <end position="31"/>
    </location>
</feature>
<gene>
    <name evidence="2" type="ORF">HP507_04755</name>
</gene>
<evidence type="ECO:0008006" key="4">
    <source>
        <dbReference type="Google" id="ProtNLM"/>
    </source>
</evidence>
<evidence type="ECO:0000313" key="3">
    <source>
        <dbReference type="Proteomes" id="UP000573001"/>
    </source>
</evidence>
<keyword evidence="3" id="KW-1185">Reference proteome</keyword>
<accession>A0ABX2MCS6</accession>
<dbReference type="Proteomes" id="UP000573001">
    <property type="component" value="Unassembled WGS sequence"/>
</dbReference>
<comment type="caution">
    <text evidence="2">The sequence shown here is derived from an EMBL/GenBank/DDBJ whole genome shotgun (WGS) entry which is preliminary data.</text>
</comment>
<protein>
    <recommendedName>
        <fullName evidence="4">Tat pathway signal sequence domain protein</fullName>
    </recommendedName>
</protein>
<dbReference type="PROSITE" id="PS51257">
    <property type="entry name" value="PROKAR_LIPOPROTEIN"/>
    <property type="match status" value="1"/>
</dbReference>
<evidence type="ECO:0000256" key="1">
    <source>
        <dbReference type="SAM" id="SignalP"/>
    </source>
</evidence>
<sequence length="230" mass="24346">MSYRTPRAATALTACFAAVASCLVAAGPASANTNADEATMRDTWNTYDVPASTQDRLLDELTSGGTWDSLEGKTPIATESTIRSGTEETVARFADGSISVTEVELPTAGGARASLSGCKILSQTHYDSRRFCNVSTNVVVASAAYTVTYRVVQGGPSSIVSRSSASAMVTRGYLGNISKKQMVTSRTTQSGSSPAVVTGRWTWTSNHGAGSRDYWLQFNVRGTSTWAQNN</sequence>
<proteinExistence type="predicted"/>
<dbReference type="RefSeq" id="WP_175350700.1">
    <property type="nucleotide sequence ID" value="NZ_BAAAWQ010000001.1"/>
</dbReference>
<evidence type="ECO:0000313" key="2">
    <source>
        <dbReference type="EMBL" id="NUU13146.1"/>
    </source>
</evidence>